<accession>A0A917G011</accession>
<organism evidence="1 2">
    <name type="scientific">Rhodococcoides trifolii</name>
    <dbReference type="NCBI Taxonomy" id="908250"/>
    <lineage>
        <taxon>Bacteria</taxon>
        <taxon>Bacillati</taxon>
        <taxon>Actinomycetota</taxon>
        <taxon>Actinomycetes</taxon>
        <taxon>Mycobacteriales</taxon>
        <taxon>Nocardiaceae</taxon>
        <taxon>Rhodococcoides</taxon>
    </lineage>
</organism>
<protein>
    <submittedName>
        <fullName evidence="1">Lipase</fullName>
    </submittedName>
</protein>
<dbReference type="Gene3D" id="3.40.50.1110">
    <property type="entry name" value="SGNH hydrolase"/>
    <property type="match status" value="1"/>
</dbReference>
<dbReference type="RefSeq" id="WP_188545889.1">
    <property type="nucleotide sequence ID" value="NZ_BMCU01000003.1"/>
</dbReference>
<gene>
    <name evidence="1" type="ORF">GCM10007304_32750</name>
</gene>
<dbReference type="Proteomes" id="UP000654257">
    <property type="component" value="Unassembled WGS sequence"/>
</dbReference>
<dbReference type="AlphaFoldDB" id="A0A917G011"/>
<evidence type="ECO:0000313" key="1">
    <source>
        <dbReference type="EMBL" id="GGG16095.1"/>
    </source>
</evidence>
<reference evidence="1" key="1">
    <citation type="journal article" date="2014" name="Int. J. Syst. Evol. Microbiol.">
        <title>Complete genome sequence of Corynebacterium casei LMG S-19264T (=DSM 44701T), isolated from a smear-ripened cheese.</title>
        <authorList>
            <consortium name="US DOE Joint Genome Institute (JGI-PGF)"/>
            <person name="Walter F."/>
            <person name="Albersmeier A."/>
            <person name="Kalinowski J."/>
            <person name="Ruckert C."/>
        </authorList>
    </citation>
    <scope>NUCLEOTIDE SEQUENCE</scope>
    <source>
        <strain evidence="1">CCM 7905</strain>
    </source>
</reference>
<dbReference type="InterPro" id="IPR036514">
    <property type="entry name" value="SGNH_hydro_sf"/>
</dbReference>
<dbReference type="Gene3D" id="2.60.120.260">
    <property type="entry name" value="Galactose-binding domain-like"/>
    <property type="match status" value="1"/>
</dbReference>
<comment type="caution">
    <text evidence="1">The sequence shown here is derived from an EMBL/GenBank/DDBJ whole genome shotgun (WGS) entry which is preliminary data.</text>
</comment>
<reference evidence="1" key="2">
    <citation type="submission" date="2020-09" db="EMBL/GenBank/DDBJ databases">
        <authorList>
            <person name="Sun Q."/>
            <person name="Sedlacek I."/>
        </authorList>
    </citation>
    <scope>NUCLEOTIDE SEQUENCE</scope>
    <source>
        <strain evidence="1">CCM 7905</strain>
    </source>
</reference>
<proteinExistence type="predicted"/>
<dbReference type="SUPFAM" id="SSF52266">
    <property type="entry name" value="SGNH hydrolase"/>
    <property type="match status" value="1"/>
</dbReference>
<evidence type="ECO:0000313" key="2">
    <source>
        <dbReference type="Proteomes" id="UP000654257"/>
    </source>
</evidence>
<keyword evidence="2" id="KW-1185">Reference proteome</keyword>
<sequence length="386" mass="41336">MTDVQLFPSTVVRIDGARDVGPSEHGGVYARRLPVWTRAQYPDVMTDFVMSASGGIRLAFRTTSTTLALQLHTTVLEMRGETSQLTTQVVDVVVDGVHVRRCPVGIDAAIVVAEDGSIGAREGGPTTTVVDHLGDGDKQVELWLPNGTATAVLSLSADGEIRPPTPETRPRWIHYGSSLSQGLEAAGIVSTWPVRVALSRGLAIYDLSFTGNAMLDPFVARSIAAAPADLITLELGANIHNGASMTARTFGPAVDGFLDTVRDGHPTTPITLVSPTPFPVAEDRPGPVVRGDDGNYVVTSDEAAVLFGALTVQNIRDTLRDIVDRRSRDDHHLQYIDGRDLLHADEAPYLVDGLHPGDAGHEVMAARFDALWTRNGDWETATSPSP</sequence>
<dbReference type="EMBL" id="BMCU01000003">
    <property type="protein sequence ID" value="GGG16095.1"/>
    <property type="molecule type" value="Genomic_DNA"/>
</dbReference>
<name>A0A917G011_9NOCA</name>